<evidence type="ECO:0000259" key="5">
    <source>
        <dbReference type="Pfam" id="PF01591"/>
    </source>
</evidence>
<dbReference type="Pfam" id="PF00300">
    <property type="entry name" value="His_Phos_1"/>
    <property type="match status" value="1"/>
</dbReference>
<dbReference type="InterPro" id="IPR029033">
    <property type="entry name" value="His_PPase_superfam"/>
</dbReference>
<dbReference type="SMART" id="SM00855">
    <property type="entry name" value="PGAM"/>
    <property type="match status" value="1"/>
</dbReference>
<dbReference type="PANTHER" id="PTHR10606:SF65">
    <property type="entry name" value="6-PHOSPHOFRUCTO-2-KINASE_FRUCTOSE-2, 6-BISPHOSPHATASE-LIKE PROTEIN"/>
    <property type="match status" value="1"/>
</dbReference>
<dbReference type="InterPro" id="IPR013079">
    <property type="entry name" value="6Phosfructo_kin"/>
</dbReference>
<dbReference type="Gene3D" id="3.40.50.300">
    <property type="entry name" value="P-loop containing nucleotide triphosphate hydrolases"/>
    <property type="match status" value="1"/>
</dbReference>
<reference evidence="6" key="1">
    <citation type="submission" date="2022-03" db="EMBL/GenBank/DDBJ databases">
        <authorList>
            <person name="Martin H S."/>
        </authorList>
    </citation>
    <scope>NUCLEOTIDE SEQUENCE</scope>
</reference>
<feature type="domain" description="6-phosphofructo-2-kinase" evidence="5">
    <location>
        <begin position="153"/>
        <end position="358"/>
    </location>
</feature>
<keyword evidence="7" id="KW-1185">Reference proteome</keyword>
<dbReference type="Proteomes" id="UP000837857">
    <property type="component" value="Chromosome 15"/>
</dbReference>
<organism evidence="6 7">
    <name type="scientific">Iphiclides podalirius</name>
    <name type="common">scarce swallowtail</name>
    <dbReference type="NCBI Taxonomy" id="110791"/>
    <lineage>
        <taxon>Eukaryota</taxon>
        <taxon>Metazoa</taxon>
        <taxon>Ecdysozoa</taxon>
        <taxon>Arthropoda</taxon>
        <taxon>Hexapoda</taxon>
        <taxon>Insecta</taxon>
        <taxon>Pterygota</taxon>
        <taxon>Neoptera</taxon>
        <taxon>Endopterygota</taxon>
        <taxon>Lepidoptera</taxon>
        <taxon>Glossata</taxon>
        <taxon>Ditrysia</taxon>
        <taxon>Papilionoidea</taxon>
        <taxon>Papilionidae</taxon>
        <taxon>Papilioninae</taxon>
        <taxon>Iphiclides</taxon>
    </lineage>
</organism>
<dbReference type="SUPFAM" id="SSF52540">
    <property type="entry name" value="P-loop containing nucleoside triphosphate hydrolases"/>
    <property type="match status" value="1"/>
</dbReference>
<feature type="region of interest" description="Disordered" evidence="4">
    <location>
        <begin position="575"/>
        <end position="607"/>
    </location>
</feature>
<dbReference type="SUPFAM" id="SSF53254">
    <property type="entry name" value="Phosphoglycerate mutase-like"/>
    <property type="match status" value="1"/>
</dbReference>
<name>A0ABN8HXU2_9NEOP</name>
<dbReference type="InterPro" id="IPR013078">
    <property type="entry name" value="His_Pase_superF_clade-1"/>
</dbReference>
<proteinExistence type="inferred from homology"/>
<keyword evidence="2" id="KW-0547">Nucleotide-binding</keyword>
<dbReference type="InterPro" id="IPR027417">
    <property type="entry name" value="P-loop_NTPase"/>
</dbReference>
<dbReference type="CDD" id="cd07067">
    <property type="entry name" value="HP_PGM_like"/>
    <property type="match status" value="1"/>
</dbReference>
<evidence type="ECO:0000313" key="6">
    <source>
        <dbReference type="EMBL" id="CAH2043390.1"/>
    </source>
</evidence>
<evidence type="ECO:0000256" key="1">
    <source>
        <dbReference type="ARBA" id="ARBA00008408"/>
    </source>
</evidence>
<accession>A0ABN8HXU2</accession>
<keyword evidence="3" id="KW-0067">ATP-binding</keyword>
<dbReference type="Gene3D" id="3.40.50.1240">
    <property type="entry name" value="Phosphoglycerate mutase-like"/>
    <property type="match status" value="1"/>
</dbReference>
<protein>
    <recommendedName>
        <fullName evidence="5">6-phosphofructo-2-kinase domain-containing protein</fullName>
    </recommendedName>
</protein>
<dbReference type="Pfam" id="PF01591">
    <property type="entry name" value="6PF2K"/>
    <property type="match status" value="1"/>
</dbReference>
<dbReference type="PANTHER" id="PTHR10606">
    <property type="entry name" value="6-PHOSPHOFRUCTO-2-KINASE/FRUCTOSE-2,6-BISPHOSPHATASE"/>
    <property type="match status" value="1"/>
</dbReference>
<evidence type="ECO:0000256" key="2">
    <source>
        <dbReference type="ARBA" id="ARBA00022741"/>
    </source>
</evidence>
<evidence type="ECO:0000256" key="3">
    <source>
        <dbReference type="ARBA" id="ARBA00022840"/>
    </source>
</evidence>
<dbReference type="InterPro" id="IPR003094">
    <property type="entry name" value="6Pfruct_kin"/>
</dbReference>
<evidence type="ECO:0000313" key="7">
    <source>
        <dbReference type="Proteomes" id="UP000837857"/>
    </source>
</evidence>
<sequence>MIEFENSEVENNRGVVYLREDFSSTSRSLLMALLCIRGDWYLYLWLIYCKIYSAVVWLVGNHCRGTDKGRAVITAGVGGQSPAGLHRVRTRRKRTQQHRTKHVVALVRRPSLRRIVMAPGASTAHAMMEDKEKALHGALANVSIRSRRISQFAPLLIALVGLPARGKSQLAHRLSRHLNWNGESTKVFDCSEYRRKHMALYGSHDIFRADNHQGSAIRRQSAREAVQDAVLWLKDGNSVAIFDGTNITREQRRELNEYCLSEMGFRIIFIECVCEDQELLERNIIEILHYSADYKAMSEEEAVDDLRKKLEHYMRQYEPIDGALESISFVRVENMGETVTAHKVAGQKESGILGYLTGMKALPQTLYFTRHGESEYNVLGRIGGDADLSARGQTYARALGEHMNALAGIEPVSVWTSELRRTKQTAAHIRAPKRAVRALNELDAGICEGLTYEEMQERFPQEFAWRDQDKLRYRYPWGESYIDIMTRLRPVLSALEDEHNVVVVGHQAVLRCMIGYFLDAKLDELPYMNVPLHTIVKLTSYGYKYKVEMIKLPIDCVDTHRKQPKNCSINRSTAEALRGDPASEVTPSPALEKARTETTGRSDGSLAVHGISATRPSATYAYKSIQVRKYATFCDTHGALPLKMLNEQDLMVARAIAAESRENSPGGSPGPLRKNPLSKVVDKLNTFRYII</sequence>
<comment type="similarity">
    <text evidence="1">In the C-terminal section; belongs to the phosphoglycerate mutase family.</text>
</comment>
<dbReference type="PRINTS" id="PR00991">
    <property type="entry name" value="6PFRUCTKNASE"/>
</dbReference>
<dbReference type="EMBL" id="OW152827">
    <property type="protein sequence ID" value="CAH2043390.1"/>
    <property type="molecule type" value="Genomic_DNA"/>
</dbReference>
<gene>
    <name evidence="6" type="ORF">IPOD504_LOCUS4273</name>
</gene>
<evidence type="ECO:0000256" key="4">
    <source>
        <dbReference type="SAM" id="MobiDB-lite"/>
    </source>
</evidence>
<feature type="non-terminal residue" evidence="6">
    <location>
        <position position="1"/>
    </location>
</feature>